<evidence type="ECO:0000256" key="1">
    <source>
        <dbReference type="ARBA" id="ARBA00022603"/>
    </source>
</evidence>
<comment type="caution">
    <text evidence="4">The sequence shown here is derived from an EMBL/GenBank/DDBJ whole genome shotgun (WGS) entry which is preliminary data.</text>
</comment>
<evidence type="ECO:0000256" key="2">
    <source>
        <dbReference type="ARBA" id="ARBA00022679"/>
    </source>
</evidence>
<dbReference type="Proteomes" id="UP000280935">
    <property type="component" value="Unassembled WGS sequence"/>
</dbReference>
<keyword evidence="2 4" id="KW-0808">Transferase</keyword>
<evidence type="ECO:0000313" key="5">
    <source>
        <dbReference type="Proteomes" id="UP000280935"/>
    </source>
</evidence>
<name>A0A3P1X1D0_9ACTN</name>
<dbReference type="PANTHER" id="PTHR10509">
    <property type="entry name" value="O-METHYLTRANSFERASE-RELATED"/>
    <property type="match status" value="1"/>
</dbReference>
<gene>
    <name evidence="4" type="ORF">EII35_00930</name>
</gene>
<accession>A0A3P1X1D0</accession>
<sequence length="248" mass="26583">MNETDPHLDVTPAHRYPASWAWCAVDDYFAEALVHEDAPLVAARESGVHTTMPHAEVAPNQGAFLALLAEIVGARRILEFGTLAGYSTIWMARAVGPEGQVVTLELEATNAAVARRNFERAGVADRVTVLEGPAVESARILIEEGTAPFDLVFIDADKPNNPTYLEAALRLARPGTVIVIDNVVRNGGVTDERSMDRSVQGVRAVVEAIAARGELTATALQTVGVKGWDGLIIARFAGRIAARGRNRP</sequence>
<dbReference type="Pfam" id="PF01596">
    <property type="entry name" value="Methyltransf_3"/>
    <property type="match status" value="1"/>
</dbReference>
<protein>
    <submittedName>
        <fullName evidence="4">O-methyltransferase</fullName>
    </submittedName>
</protein>
<dbReference type="PROSITE" id="PS51682">
    <property type="entry name" value="SAM_OMT_I"/>
    <property type="match status" value="1"/>
</dbReference>
<evidence type="ECO:0000313" key="4">
    <source>
        <dbReference type="EMBL" id="RRD51480.1"/>
    </source>
</evidence>
<dbReference type="InterPro" id="IPR050362">
    <property type="entry name" value="Cation-dep_OMT"/>
</dbReference>
<dbReference type="Gene3D" id="3.40.50.150">
    <property type="entry name" value="Vaccinia Virus protein VP39"/>
    <property type="match status" value="1"/>
</dbReference>
<evidence type="ECO:0000256" key="3">
    <source>
        <dbReference type="ARBA" id="ARBA00022691"/>
    </source>
</evidence>
<dbReference type="GO" id="GO:0008171">
    <property type="term" value="F:O-methyltransferase activity"/>
    <property type="evidence" value="ECO:0007669"/>
    <property type="project" value="InterPro"/>
</dbReference>
<keyword evidence="3" id="KW-0949">S-adenosyl-L-methionine</keyword>
<dbReference type="OrthoDB" id="9799672at2"/>
<dbReference type="InterPro" id="IPR029063">
    <property type="entry name" value="SAM-dependent_MTases_sf"/>
</dbReference>
<dbReference type="EMBL" id="RQYT01000001">
    <property type="protein sequence ID" value="RRD51480.1"/>
    <property type="molecule type" value="Genomic_DNA"/>
</dbReference>
<dbReference type="PANTHER" id="PTHR10509:SF14">
    <property type="entry name" value="CAFFEOYL-COA O-METHYLTRANSFERASE 3-RELATED"/>
    <property type="match status" value="1"/>
</dbReference>
<dbReference type="SUPFAM" id="SSF53335">
    <property type="entry name" value="S-adenosyl-L-methionine-dependent methyltransferases"/>
    <property type="match status" value="1"/>
</dbReference>
<dbReference type="GO" id="GO:0008757">
    <property type="term" value="F:S-adenosylmethionine-dependent methyltransferase activity"/>
    <property type="evidence" value="ECO:0007669"/>
    <property type="project" value="TreeGrafter"/>
</dbReference>
<dbReference type="GO" id="GO:0032259">
    <property type="term" value="P:methylation"/>
    <property type="evidence" value="ECO:0007669"/>
    <property type="project" value="UniProtKB-KW"/>
</dbReference>
<proteinExistence type="predicted"/>
<dbReference type="InterPro" id="IPR002935">
    <property type="entry name" value="SAM_O-MeTrfase"/>
</dbReference>
<organism evidence="4 5">
    <name type="scientific">Arachnia propionica</name>
    <dbReference type="NCBI Taxonomy" id="1750"/>
    <lineage>
        <taxon>Bacteria</taxon>
        <taxon>Bacillati</taxon>
        <taxon>Actinomycetota</taxon>
        <taxon>Actinomycetes</taxon>
        <taxon>Propionibacteriales</taxon>
        <taxon>Propionibacteriaceae</taxon>
        <taxon>Arachnia</taxon>
    </lineage>
</organism>
<keyword evidence="1 4" id="KW-0489">Methyltransferase</keyword>
<dbReference type="AlphaFoldDB" id="A0A3P1X1D0"/>
<reference evidence="4 5" key="1">
    <citation type="submission" date="2018-11" db="EMBL/GenBank/DDBJ databases">
        <title>Genomes From Bacteria Associated with the Canine Oral Cavity: a Test Case for Automated Genome-Based Taxonomic Assignment.</title>
        <authorList>
            <person name="Coil D.A."/>
            <person name="Jospin G."/>
            <person name="Darling A.E."/>
            <person name="Wallis C."/>
            <person name="Davis I.J."/>
            <person name="Harris S."/>
            <person name="Eisen J.A."/>
            <person name="Holcombe L.J."/>
            <person name="O'Flynn C."/>
        </authorList>
    </citation>
    <scope>NUCLEOTIDE SEQUENCE [LARGE SCALE GENOMIC DNA]</scope>
    <source>
        <strain evidence="4 5">OH2822_COT-296</strain>
    </source>
</reference>
<dbReference type="RefSeq" id="WP_125226581.1">
    <property type="nucleotide sequence ID" value="NZ_RQYT01000001.1"/>
</dbReference>